<reference evidence="1 2" key="1">
    <citation type="submission" date="2014-12" db="EMBL/GenBank/DDBJ databases">
        <title>Genomes of Geoalkalibacter ferrihydriticus and Geoalkalibacter subterraneus, two haloalkaliphilic metal-reducing members of the Geobacteraceae.</title>
        <authorList>
            <person name="Badalamenti J.P."/>
            <person name="Torres C.I."/>
            <person name="Krajmalnik-Brown R."/>
            <person name="Bond D.R."/>
        </authorList>
    </citation>
    <scope>NUCLEOTIDE SEQUENCE [LARGE SCALE GENOMIC DNA]</scope>
    <source>
        <strain evidence="1 2">DSM 17813</strain>
    </source>
</reference>
<protein>
    <submittedName>
        <fullName evidence="1">Uncharacterized protein</fullName>
    </submittedName>
</protein>
<dbReference type="EMBL" id="JWJD01000004">
    <property type="protein sequence ID" value="KIH76206.1"/>
    <property type="molecule type" value="Genomic_DNA"/>
</dbReference>
<evidence type="ECO:0000313" key="2">
    <source>
        <dbReference type="Proteomes" id="UP000035068"/>
    </source>
</evidence>
<evidence type="ECO:0000313" key="1">
    <source>
        <dbReference type="EMBL" id="KIH76206.1"/>
    </source>
</evidence>
<name>A0A0C2HGW5_9BACT</name>
<accession>A0A0C2HGW5</accession>
<sequence>MKSCKVCEQEFDPATPLDDPAMQAGVFMAQQSEWNDLGELCPRCLGSRGLLGMMYCREFNA</sequence>
<organism evidence="1 2">
    <name type="scientific">Geoalkalibacter ferrihydriticus DSM 17813</name>
    <dbReference type="NCBI Taxonomy" id="1121915"/>
    <lineage>
        <taxon>Bacteria</taxon>
        <taxon>Pseudomonadati</taxon>
        <taxon>Thermodesulfobacteriota</taxon>
        <taxon>Desulfuromonadia</taxon>
        <taxon>Desulfuromonadales</taxon>
        <taxon>Geoalkalibacteraceae</taxon>
        <taxon>Geoalkalibacter</taxon>
    </lineage>
</organism>
<dbReference type="AlphaFoldDB" id="A0A0C2HGW5"/>
<comment type="caution">
    <text evidence="1">The sequence shown here is derived from an EMBL/GenBank/DDBJ whole genome shotgun (WGS) entry which is preliminary data.</text>
</comment>
<dbReference type="RefSeq" id="WP_040099676.1">
    <property type="nucleotide sequence ID" value="NZ_JWJD01000004.1"/>
</dbReference>
<dbReference type="Proteomes" id="UP000035068">
    <property type="component" value="Unassembled WGS sequence"/>
</dbReference>
<proteinExistence type="predicted"/>
<gene>
    <name evidence="1" type="ORF">GFER_11220</name>
</gene>
<keyword evidence="2" id="KW-1185">Reference proteome</keyword>